<dbReference type="AlphaFoldDB" id="A0A1A8XRQ4"/>
<dbReference type="STRING" id="1860102.ACCAA_420065"/>
<dbReference type="Gene3D" id="2.60.120.10">
    <property type="entry name" value="Jelly Rolls"/>
    <property type="match status" value="2"/>
</dbReference>
<dbReference type="Proteomes" id="UP000199169">
    <property type="component" value="Unassembled WGS sequence"/>
</dbReference>
<dbReference type="InterPro" id="IPR014710">
    <property type="entry name" value="RmlC-like_jellyroll"/>
</dbReference>
<proteinExistence type="predicted"/>
<dbReference type="PANTHER" id="PTHR40112:SF1">
    <property type="entry name" value="H2HPP ISOMERASE"/>
    <property type="match status" value="1"/>
</dbReference>
<reference evidence="2 3" key="1">
    <citation type="submission" date="2016-06" db="EMBL/GenBank/DDBJ databases">
        <authorList>
            <person name="Kjaerup R.B."/>
            <person name="Dalgaard T.S."/>
            <person name="Juul-Madsen H.R."/>
        </authorList>
    </citation>
    <scope>NUCLEOTIDE SEQUENCE [LARGE SCALE GENOMIC DNA]</scope>
    <source>
        <strain evidence="2">3</strain>
    </source>
</reference>
<dbReference type="SUPFAM" id="SSF51182">
    <property type="entry name" value="RmlC-like cupins"/>
    <property type="match status" value="2"/>
</dbReference>
<name>A0A1A8XRQ4_9PROT</name>
<gene>
    <name evidence="2" type="ORF">ACCAA_420065</name>
</gene>
<dbReference type="InterPro" id="IPR025979">
    <property type="entry name" value="ChrR-like_cupin_dom"/>
</dbReference>
<evidence type="ECO:0000259" key="1">
    <source>
        <dbReference type="Pfam" id="PF12973"/>
    </source>
</evidence>
<dbReference type="InterPro" id="IPR052535">
    <property type="entry name" value="Bacilysin_H2HPP_isomerase"/>
</dbReference>
<dbReference type="RefSeq" id="WP_186407654.1">
    <property type="nucleotide sequence ID" value="NZ_FLQX01000119.1"/>
</dbReference>
<accession>A0A1A8XRQ4</accession>
<evidence type="ECO:0000313" key="2">
    <source>
        <dbReference type="EMBL" id="SBT07361.1"/>
    </source>
</evidence>
<sequence>MNSKPVQQTDSADDSGEESAALNSLLCAGLAPLDLLPEQRAELRHSVLRRVGESARRLAGLITVRAGDGAWRAVKTGIHAKLLWQRPHDASILIEFAPGATLPVHRHHQLEEGIVLSGGLRLGDLELGPGDYHVSPAGSRHGRISSPEGSLAYLRGTSLGDTRATIGELLGGLVPGNGPAIHTVFAGEGVWHSVATGVEQKILWRDGEVISRFIRLAPDSRLPAHAHAGEEECMMLAGDAFFGDLLLQAGEFHLAPAGSEHGEVSSDAGALLFVRGCAPLPLPPPR</sequence>
<protein>
    <recommendedName>
        <fullName evidence="1">ChrR-like cupin domain-containing protein</fullName>
    </recommendedName>
</protein>
<dbReference type="InterPro" id="IPR011051">
    <property type="entry name" value="RmlC_Cupin_sf"/>
</dbReference>
<dbReference type="EMBL" id="FLQX01000119">
    <property type="protein sequence ID" value="SBT07361.1"/>
    <property type="molecule type" value="Genomic_DNA"/>
</dbReference>
<dbReference type="Pfam" id="PF12973">
    <property type="entry name" value="Cupin_7"/>
    <property type="match status" value="2"/>
</dbReference>
<keyword evidence="3" id="KW-1185">Reference proteome</keyword>
<dbReference type="PANTHER" id="PTHR40112">
    <property type="entry name" value="H2HPP ISOMERASE"/>
    <property type="match status" value="1"/>
</dbReference>
<evidence type="ECO:0000313" key="3">
    <source>
        <dbReference type="Proteomes" id="UP000199169"/>
    </source>
</evidence>
<organism evidence="2 3">
    <name type="scientific">Candidatus Accumulibacter aalborgensis</name>
    <dbReference type="NCBI Taxonomy" id="1860102"/>
    <lineage>
        <taxon>Bacteria</taxon>
        <taxon>Pseudomonadati</taxon>
        <taxon>Pseudomonadota</taxon>
        <taxon>Betaproteobacteria</taxon>
        <taxon>Candidatus Accumulibacter</taxon>
    </lineage>
</organism>
<feature type="domain" description="ChrR-like cupin" evidence="1">
    <location>
        <begin position="190"/>
        <end position="275"/>
    </location>
</feature>
<feature type="domain" description="ChrR-like cupin" evidence="1">
    <location>
        <begin position="62"/>
        <end position="153"/>
    </location>
</feature>